<evidence type="ECO:0000256" key="4">
    <source>
        <dbReference type="ARBA" id="ARBA00022859"/>
    </source>
</evidence>
<dbReference type="FunFam" id="1.10.533.10:FF:000013">
    <property type="entry name" value="Apoptosis-associated speck-like protein containing a CARD"/>
    <property type="match status" value="1"/>
</dbReference>
<keyword evidence="10" id="KW-1185">Reference proteome</keyword>
<dbReference type="Ensembl" id="ENSPRET00000003865.1">
    <property type="protein sequence ID" value="ENSPREP00000003810.1"/>
    <property type="gene ID" value="ENSPREG00000002730.1"/>
</dbReference>
<evidence type="ECO:0000313" key="9">
    <source>
        <dbReference type="Ensembl" id="ENSPREP00000003810.1"/>
    </source>
</evidence>
<proteinExistence type="predicted"/>
<evidence type="ECO:0000256" key="2">
    <source>
        <dbReference type="ARBA" id="ARBA00022490"/>
    </source>
</evidence>
<keyword evidence="6" id="KW-1271">Inflammasome</keyword>
<evidence type="ECO:0008006" key="11">
    <source>
        <dbReference type="Google" id="ProtNLM"/>
    </source>
</evidence>
<keyword evidence="4" id="KW-0391">Immunity</keyword>
<dbReference type="PROSITE" id="PS50824">
    <property type="entry name" value="DAPIN"/>
    <property type="match status" value="1"/>
</dbReference>
<reference evidence="9" key="3">
    <citation type="submission" date="2025-09" db="UniProtKB">
        <authorList>
            <consortium name="Ensembl"/>
        </authorList>
    </citation>
    <scope>IDENTIFICATION</scope>
    <source>
        <strain evidence="9">Guanapo</strain>
    </source>
</reference>
<dbReference type="PANTHER" id="PTHR46985">
    <property type="entry name" value="NACHT, LRR AND PYD DOMAINS-CONTAINING PROTEIN 1"/>
    <property type="match status" value="1"/>
</dbReference>
<sequence>MPPKTAKKLLRNKLEDLSAENFKRFRTELVDRKDGVRMIQVEGKDVLEVSEVMINVYTERKALNVAEETLREIRCTQDADELAEHHGGLWGKPSRNIHPFSCTLFPSVGSGGVLVPISSQQEHFVDRHRDELIQRVTTVPSILDKLLKEKVIQAETYDEILSLRPTQAQMRRLYRDIGGGGSSAKDLFLQILKDQQRYLIDDLMKK</sequence>
<evidence type="ECO:0000259" key="7">
    <source>
        <dbReference type="PROSITE" id="PS50209"/>
    </source>
</evidence>
<feature type="domain" description="Pyrin" evidence="8">
    <location>
        <begin position="1"/>
        <end position="88"/>
    </location>
</feature>
<dbReference type="InterPro" id="IPR004020">
    <property type="entry name" value="DAPIN"/>
</dbReference>
<evidence type="ECO:0000256" key="3">
    <source>
        <dbReference type="ARBA" id="ARBA00022588"/>
    </source>
</evidence>
<accession>A0A3P9N2N6</accession>
<dbReference type="SMART" id="SM01289">
    <property type="entry name" value="PYRIN"/>
    <property type="match status" value="1"/>
</dbReference>
<evidence type="ECO:0000256" key="5">
    <source>
        <dbReference type="ARBA" id="ARBA00023198"/>
    </source>
</evidence>
<dbReference type="Proteomes" id="UP000242638">
    <property type="component" value="Unassembled WGS sequence"/>
</dbReference>
<dbReference type="InterPro" id="IPR011029">
    <property type="entry name" value="DEATH-like_dom_sf"/>
</dbReference>
<dbReference type="GO" id="GO:0042981">
    <property type="term" value="P:regulation of apoptotic process"/>
    <property type="evidence" value="ECO:0007669"/>
    <property type="project" value="InterPro"/>
</dbReference>
<dbReference type="Bgee" id="ENSPREG00000002730">
    <property type="expression patterns" value="Expressed in caudal fin and 1 other cell type or tissue"/>
</dbReference>
<dbReference type="Pfam" id="PF02758">
    <property type="entry name" value="PYRIN"/>
    <property type="match status" value="1"/>
</dbReference>
<evidence type="ECO:0000313" key="10">
    <source>
        <dbReference type="Proteomes" id="UP000242638"/>
    </source>
</evidence>
<organism evidence="9 10">
    <name type="scientific">Poecilia reticulata</name>
    <name type="common">Guppy</name>
    <name type="synonym">Acanthophacelus reticulatus</name>
    <dbReference type="NCBI Taxonomy" id="8081"/>
    <lineage>
        <taxon>Eukaryota</taxon>
        <taxon>Metazoa</taxon>
        <taxon>Chordata</taxon>
        <taxon>Craniata</taxon>
        <taxon>Vertebrata</taxon>
        <taxon>Euteleostomi</taxon>
        <taxon>Actinopterygii</taxon>
        <taxon>Neopterygii</taxon>
        <taxon>Teleostei</taxon>
        <taxon>Neoteleostei</taxon>
        <taxon>Acanthomorphata</taxon>
        <taxon>Ovalentaria</taxon>
        <taxon>Atherinomorphae</taxon>
        <taxon>Cyprinodontiformes</taxon>
        <taxon>Poeciliidae</taxon>
        <taxon>Poeciliinae</taxon>
        <taxon>Poecilia</taxon>
    </lineage>
</organism>
<evidence type="ECO:0000259" key="8">
    <source>
        <dbReference type="PROSITE" id="PS50824"/>
    </source>
</evidence>
<dbReference type="GO" id="GO:0061702">
    <property type="term" value="C:canonical inflammasome complex"/>
    <property type="evidence" value="ECO:0007669"/>
    <property type="project" value="UniProtKB-SubCell"/>
</dbReference>
<evidence type="ECO:0000256" key="1">
    <source>
        <dbReference type="ARBA" id="ARBA00004110"/>
    </source>
</evidence>
<name>A0A3P9N2N6_POERE</name>
<dbReference type="InterPro" id="IPR033516">
    <property type="entry name" value="CARD8/ASC/NALP1_CARD"/>
</dbReference>
<reference evidence="9" key="2">
    <citation type="submission" date="2025-08" db="UniProtKB">
        <authorList>
            <consortium name="Ensembl"/>
        </authorList>
    </citation>
    <scope>IDENTIFICATION</scope>
    <source>
        <strain evidence="9">Guanapo</strain>
    </source>
</reference>
<protein>
    <recommendedName>
        <fullName evidence="11">CARD domain-containing protein</fullName>
    </recommendedName>
</protein>
<dbReference type="PANTHER" id="PTHR46985:SF2">
    <property type="entry name" value="APOPTOSIS-ASSOCIATED SPECK-LIKE PROTEIN CONTAINING A CARD"/>
    <property type="match status" value="1"/>
</dbReference>
<dbReference type="Gene3D" id="1.10.533.10">
    <property type="entry name" value="Death Domain, Fas"/>
    <property type="match status" value="2"/>
</dbReference>
<dbReference type="STRING" id="8081.ENSPREP00000003810"/>
<keyword evidence="5" id="KW-0395">Inflammatory response</keyword>
<dbReference type="SUPFAM" id="SSF47986">
    <property type="entry name" value="DEATH domain"/>
    <property type="match status" value="2"/>
</dbReference>
<dbReference type="GO" id="GO:0006954">
    <property type="term" value="P:inflammatory response"/>
    <property type="evidence" value="ECO:0007669"/>
    <property type="project" value="UniProtKB-KW"/>
</dbReference>
<dbReference type="PROSITE" id="PS50209">
    <property type="entry name" value="CARD"/>
    <property type="match status" value="1"/>
</dbReference>
<dbReference type="GeneTree" id="ENSGT00940000164898"/>
<reference evidence="10" key="1">
    <citation type="submission" date="2013-11" db="EMBL/GenBank/DDBJ databases">
        <title>The genomic landscape of the Guanapo guppy.</title>
        <authorList>
            <person name="Kuenstner A."/>
            <person name="Dreyer C."/>
        </authorList>
    </citation>
    <scope>NUCLEOTIDE SEQUENCE</scope>
    <source>
        <strain evidence="10">Guanapo</strain>
    </source>
</reference>
<feature type="domain" description="CARD" evidence="7">
    <location>
        <begin position="117"/>
        <end position="206"/>
    </location>
</feature>
<keyword evidence="3" id="KW-0399">Innate immunity</keyword>
<evidence type="ECO:0000256" key="6">
    <source>
        <dbReference type="ARBA" id="ARBA00023233"/>
    </source>
</evidence>
<dbReference type="CDD" id="cd08330">
    <property type="entry name" value="CARD_ASC_NALP1"/>
    <property type="match status" value="1"/>
</dbReference>
<dbReference type="GO" id="GO:0045087">
    <property type="term" value="P:innate immune response"/>
    <property type="evidence" value="ECO:0007669"/>
    <property type="project" value="UniProtKB-KW"/>
</dbReference>
<dbReference type="Pfam" id="PF00619">
    <property type="entry name" value="CARD"/>
    <property type="match status" value="1"/>
</dbReference>
<dbReference type="InterPro" id="IPR051249">
    <property type="entry name" value="NLRP_Inflammasome"/>
</dbReference>
<keyword evidence="2" id="KW-0963">Cytoplasm</keyword>
<dbReference type="OMA" id="EVMINVY"/>
<dbReference type="AlphaFoldDB" id="A0A3P9N2N6"/>
<comment type="subcellular location">
    <subcellularLocation>
        <location evidence="1">Inflammasome</location>
    </subcellularLocation>
</comment>
<dbReference type="InterPro" id="IPR001315">
    <property type="entry name" value="CARD"/>
</dbReference>